<feature type="domain" description="HTH cro/C1-type" evidence="1">
    <location>
        <begin position="15"/>
        <end position="68"/>
    </location>
</feature>
<dbReference type="SUPFAM" id="SSF48452">
    <property type="entry name" value="TPR-like"/>
    <property type="match status" value="2"/>
</dbReference>
<organism evidence="2 3">
    <name type="scientific">Amycolatopsis orientalis</name>
    <name type="common">Nocardia orientalis</name>
    <dbReference type="NCBI Taxonomy" id="31958"/>
    <lineage>
        <taxon>Bacteria</taxon>
        <taxon>Bacillati</taxon>
        <taxon>Actinomycetota</taxon>
        <taxon>Actinomycetes</taxon>
        <taxon>Pseudonocardiales</taxon>
        <taxon>Pseudonocardiaceae</taxon>
        <taxon>Amycolatopsis</taxon>
    </lineage>
</organism>
<dbReference type="SUPFAM" id="SSF47413">
    <property type="entry name" value="lambda repressor-like DNA-binding domains"/>
    <property type="match status" value="1"/>
</dbReference>
<evidence type="ECO:0000313" key="3">
    <source>
        <dbReference type="Proteomes" id="UP000093695"/>
    </source>
</evidence>
<dbReference type="KEGG" id="aori:SD37_16770"/>
<reference evidence="2 3" key="1">
    <citation type="journal article" date="2015" name="Genome Announc.">
        <title>Draft Genome Sequence of Norvancomycin-Producing Strain Amycolatopsis orientalis CPCC200066.</title>
        <authorList>
            <person name="Lei X."/>
            <person name="Yuan F."/>
            <person name="Shi Y."/>
            <person name="Li X."/>
            <person name="Wang L."/>
            <person name="Hong B."/>
        </authorList>
    </citation>
    <scope>NUCLEOTIDE SEQUENCE [LARGE SCALE GENOMIC DNA]</scope>
    <source>
        <strain evidence="2 3">B-37</strain>
    </source>
</reference>
<evidence type="ECO:0000313" key="2">
    <source>
        <dbReference type="EMBL" id="ANN17132.1"/>
    </source>
</evidence>
<dbReference type="InterPro" id="IPR001387">
    <property type="entry name" value="Cro/C1-type_HTH"/>
</dbReference>
<sequence>MKPVQSQQPEFGRRLRKRREELGMSQRDLAADFVTASYISLLESGRRSPTLDLLVHLAKLLEMPIEALSGRGSDLPATTAGTPGDGGLDAALTRTAVRVAAEVGDYDHAADLLFAELRAADGTAPFRYLDTGLELQEILRAAGRVTDRLILLEELTGQLAGSDDPRVDLTLYTELATAQRDAGRLSQARKSAFTALSKVERAGQSRSTEHIRLLGIVVSILCELDDLDQVEPVLDELLGMVESAPPAVHGRAHWVAGIAYSQLGDHEAAHRQMVAAQAILAAPDTPVRDWLRFVRSTANVALDAGRTEEASDWLTTAERVADLVDSPSEKAKVVALRARYAFDNGDHAEAVERSEELEHTGAELAGPDLVRARVIQAQALEALGRGTEAEKVLRSAAELCEEMGAFQLGVQIWKDIDRLRR</sequence>
<protein>
    <recommendedName>
        <fullName evidence="1">HTH cro/C1-type domain-containing protein</fullName>
    </recommendedName>
</protein>
<name>A0A193BY29_AMYOR</name>
<dbReference type="PROSITE" id="PS50943">
    <property type="entry name" value="HTH_CROC1"/>
    <property type="match status" value="1"/>
</dbReference>
<proteinExistence type="predicted"/>
<accession>A0A193BY29</accession>
<dbReference type="EMBL" id="CP016174">
    <property type="protein sequence ID" value="ANN17132.1"/>
    <property type="molecule type" value="Genomic_DNA"/>
</dbReference>
<dbReference type="SMART" id="SM00530">
    <property type="entry name" value="HTH_XRE"/>
    <property type="match status" value="1"/>
</dbReference>
<dbReference type="RefSeq" id="WP_044850623.1">
    <property type="nucleotide sequence ID" value="NZ_CP016174.1"/>
</dbReference>
<dbReference type="Pfam" id="PF01381">
    <property type="entry name" value="HTH_3"/>
    <property type="match status" value="1"/>
</dbReference>
<keyword evidence="3" id="KW-1185">Reference proteome</keyword>
<dbReference type="Pfam" id="PF17874">
    <property type="entry name" value="TPR_MalT"/>
    <property type="match status" value="1"/>
</dbReference>
<dbReference type="Gene3D" id="1.25.40.10">
    <property type="entry name" value="Tetratricopeptide repeat domain"/>
    <property type="match status" value="1"/>
</dbReference>
<evidence type="ECO:0000259" key="1">
    <source>
        <dbReference type="PROSITE" id="PS50943"/>
    </source>
</evidence>
<dbReference type="InterPro" id="IPR011990">
    <property type="entry name" value="TPR-like_helical_dom_sf"/>
</dbReference>
<dbReference type="GO" id="GO:0003677">
    <property type="term" value="F:DNA binding"/>
    <property type="evidence" value="ECO:0007669"/>
    <property type="project" value="InterPro"/>
</dbReference>
<dbReference type="STRING" id="31958.SD37_16770"/>
<dbReference type="InterPro" id="IPR041617">
    <property type="entry name" value="TPR_MalT"/>
</dbReference>
<dbReference type="InterPro" id="IPR010982">
    <property type="entry name" value="Lambda_DNA-bd_dom_sf"/>
</dbReference>
<dbReference type="Gene3D" id="1.10.260.40">
    <property type="entry name" value="lambda repressor-like DNA-binding domains"/>
    <property type="match status" value="1"/>
</dbReference>
<dbReference type="Proteomes" id="UP000093695">
    <property type="component" value="Chromosome"/>
</dbReference>
<dbReference type="CDD" id="cd00093">
    <property type="entry name" value="HTH_XRE"/>
    <property type="match status" value="1"/>
</dbReference>
<dbReference type="AlphaFoldDB" id="A0A193BY29"/>
<gene>
    <name evidence="2" type="ORF">SD37_16770</name>
</gene>